<accession>A0ABN9R3A3</accession>
<dbReference type="EMBL" id="CAUYUJ010005324">
    <property type="protein sequence ID" value="CAK0813209.1"/>
    <property type="molecule type" value="Genomic_DNA"/>
</dbReference>
<organism evidence="1 2">
    <name type="scientific">Prorocentrum cordatum</name>
    <dbReference type="NCBI Taxonomy" id="2364126"/>
    <lineage>
        <taxon>Eukaryota</taxon>
        <taxon>Sar</taxon>
        <taxon>Alveolata</taxon>
        <taxon>Dinophyceae</taxon>
        <taxon>Prorocentrales</taxon>
        <taxon>Prorocentraceae</taxon>
        <taxon>Prorocentrum</taxon>
    </lineage>
</organism>
<evidence type="ECO:0008006" key="3">
    <source>
        <dbReference type="Google" id="ProtNLM"/>
    </source>
</evidence>
<keyword evidence="2" id="KW-1185">Reference proteome</keyword>
<sequence length="1121" mass="123544">MVLAPDFVANLKDRLAAYLREKAEWALPIATPEFPEPPEGDCAFCHCEYRKTPNPMQNRKNPFLEVGRKGALGCLVCRNMQNWAMQGVDRDRMVNGCKFVNGEPQEPEFYEKYMLLWFLWLDRHRNPKLAIVKLSADIPGGFKTEVVMKDSHSLDAEENLGIFWPEWVYLREKGTKPDKKAIVTKTINNKKMRGVILGKEHGRPLNTWKLKEKHSQGVEYNKKLDSDGAVRGHEQIKELYDMLVGKMAVKLTQKDKDAPIFLAMKDSALTAGLSSGGAGPTGSLDQKTLKILLAGERALLAAKQELNGYLAVDNEELIGPKRMKTSLEGLKKAMVPKFVDVYVVAGRFTSTMAGVDMTGMDLYEDMRIVHDKLAVCLALATALTRKVVDTSEIMDALEKATVMVSLPMITIGVVWGHSVWSAFNEGQYEVAVSRLSPSNSGLPKVLLEKISPDDAIKFQETFLVDAVIKLLRGSGMVDACAKFATEVVKLLPNMPESSCRCDLSRWVALALAKQASADELDKIEEIKDAYSKEAGDYQSKFARSMKVFDTGLLLMKQVDNELAAVKAESGLRLTLDKLTQDVGKVGALRGLCEDKVTIDSDLVAVLQNLQENLSKLQGVMTDRFKAANEVQLAAVSDFLENARASFMSAYGVRSIQTVIDKIFKPALPLLNEICNDASGTLKIDDQRQAAWQLASTHATMEALPDIADTVFPKFATAEQTNGFTTTCAAISVDTRCVIAGVSALLGNAPFDLCDPVLLKLVELLDDENDDKHTMLKNPDDNAKEFEAKVRAVISKRLNCYIFNDGVMAKFKTQAKQLWDLGPVCVERFLGIWIPGDVAVADNVVEVLSTFVSHYRGFVCPSPSILDDPEHRGVSIDAMAWAPLLARFKQQPTSGHHLVKNLPAVESDLSEDDRMNGLTSMMKHLEAAVYQGETLKQIMEFAESWSGISSDLHARMIDLVTQCKRAHDADKAGLRQSVVDFVARVALGADRSAQQVGLAALMSETAGEFYQKKDDVVAMCSAPLMRAIFAEMKWFYSAAVRDVRALCEGALGFDPAASNDAVQRAGLLAGSGTAVLAMWRPLRQGEVREEVIVRCARLVASKVGVLRIHPLVRAFMDSHGDM</sequence>
<proteinExistence type="predicted"/>
<feature type="non-terminal residue" evidence="1">
    <location>
        <position position="1121"/>
    </location>
</feature>
<gene>
    <name evidence="1" type="ORF">PCOR1329_LOCUS17213</name>
</gene>
<comment type="caution">
    <text evidence="1">The sequence shown here is derived from an EMBL/GenBank/DDBJ whole genome shotgun (WGS) entry which is preliminary data.</text>
</comment>
<protein>
    <recommendedName>
        <fullName evidence="3">Exocyst complex component Sec6</fullName>
    </recommendedName>
</protein>
<reference evidence="1" key="1">
    <citation type="submission" date="2023-10" db="EMBL/GenBank/DDBJ databases">
        <authorList>
            <person name="Chen Y."/>
            <person name="Shah S."/>
            <person name="Dougan E. K."/>
            <person name="Thang M."/>
            <person name="Chan C."/>
        </authorList>
    </citation>
    <scope>NUCLEOTIDE SEQUENCE [LARGE SCALE GENOMIC DNA]</scope>
</reference>
<name>A0ABN9R3A3_9DINO</name>
<dbReference type="Proteomes" id="UP001189429">
    <property type="component" value="Unassembled WGS sequence"/>
</dbReference>
<evidence type="ECO:0000313" key="1">
    <source>
        <dbReference type="EMBL" id="CAK0813209.1"/>
    </source>
</evidence>
<evidence type="ECO:0000313" key="2">
    <source>
        <dbReference type="Proteomes" id="UP001189429"/>
    </source>
</evidence>